<evidence type="ECO:0000259" key="6">
    <source>
        <dbReference type="PROSITE" id="PS50090"/>
    </source>
</evidence>
<feature type="domain" description="Myb-like" evidence="6">
    <location>
        <begin position="62"/>
        <end position="112"/>
    </location>
</feature>
<evidence type="ECO:0000313" key="9">
    <source>
        <dbReference type="Proteomes" id="UP001188597"/>
    </source>
</evidence>
<sequence>MGRAPCCSKVGLHRGAWSVQEDRLLTDFIQAHGESQWRSLPSRAGLLRCGKNCRLRWKNYLRPDIKRGNFALDEEDLIIRLHSLLGNRWALIAGRLPGRTDNEIKNHWNTHLSKRLPNSHETTNVPKLAEKPKPRKKPSSNSTTTKRTEEERRNTSISGSSDGVKINESTKISIPAVAFTNNTNDSDNVVSRFSSTSKEEVDTNVWDVFWPSFNLEETNGGDHLDILLSDCDLSVQRSLLSTVHADLVKLYYEYLHLL</sequence>
<evidence type="ECO:0000256" key="2">
    <source>
        <dbReference type="ARBA" id="ARBA00022737"/>
    </source>
</evidence>
<keyword evidence="9" id="KW-1185">Reference proteome</keyword>
<evidence type="ECO:0000256" key="4">
    <source>
        <dbReference type="ARBA" id="ARBA00023242"/>
    </source>
</evidence>
<dbReference type="EMBL" id="JAVXUP010000614">
    <property type="protein sequence ID" value="KAK3024162.1"/>
    <property type="molecule type" value="Genomic_DNA"/>
</dbReference>
<dbReference type="SMART" id="SM00717">
    <property type="entry name" value="SANT"/>
    <property type="match status" value="2"/>
</dbReference>
<dbReference type="FunFam" id="1.10.10.60:FF:000001">
    <property type="entry name" value="MYB-related transcription factor"/>
    <property type="match status" value="1"/>
</dbReference>
<feature type="domain" description="HTH myb-type" evidence="7">
    <location>
        <begin position="9"/>
        <end position="61"/>
    </location>
</feature>
<dbReference type="GO" id="GO:0003677">
    <property type="term" value="F:DNA binding"/>
    <property type="evidence" value="ECO:0007669"/>
    <property type="project" value="UniProtKB-KW"/>
</dbReference>
<evidence type="ECO:0000256" key="1">
    <source>
        <dbReference type="ARBA" id="ARBA00004123"/>
    </source>
</evidence>
<dbReference type="Gene3D" id="1.10.10.60">
    <property type="entry name" value="Homeodomain-like"/>
    <property type="match status" value="2"/>
</dbReference>
<dbReference type="AlphaFoldDB" id="A0AA88WAU9"/>
<organism evidence="8 9">
    <name type="scientific">Escallonia herrerae</name>
    <dbReference type="NCBI Taxonomy" id="1293975"/>
    <lineage>
        <taxon>Eukaryota</taxon>
        <taxon>Viridiplantae</taxon>
        <taxon>Streptophyta</taxon>
        <taxon>Embryophyta</taxon>
        <taxon>Tracheophyta</taxon>
        <taxon>Spermatophyta</taxon>
        <taxon>Magnoliopsida</taxon>
        <taxon>eudicotyledons</taxon>
        <taxon>Gunneridae</taxon>
        <taxon>Pentapetalae</taxon>
        <taxon>asterids</taxon>
        <taxon>campanulids</taxon>
        <taxon>Escalloniales</taxon>
        <taxon>Escalloniaceae</taxon>
        <taxon>Escallonia</taxon>
    </lineage>
</organism>
<keyword evidence="4" id="KW-0539">Nucleus</keyword>
<evidence type="ECO:0000256" key="3">
    <source>
        <dbReference type="ARBA" id="ARBA00023125"/>
    </source>
</evidence>
<comment type="caution">
    <text evidence="8">The sequence shown here is derived from an EMBL/GenBank/DDBJ whole genome shotgun (WGS) entry which is preliminary data.</text>
</comment>
<reference evidence="8" key="1">
    <citation type="submission" date="2022-12" db="EMBL/GenBank/DDBJ databases">
        <title>Draft genome assemblies for two species of Escallonia (Escalloniales).</title>
        <authorList>
            <person name="Chanderbali A."/>
            <person name="Dervinis C."/>
            <person name="Anghel I."/>
            <person name="Soltis D."/>
            <person name="Soltis P."/>
            <person name="Zapata F."/>
        </authorList>
    </citation>
    <scope>NUCLEOTIDE SEQUENCE</scope>
    <source>
        <strain evidence="8">UCBG64.0493</strain>
        <tissue evidence="8">Leaf</tissue>
    </source>
</reference>
<dbReference type="PROSITE" id="PS51294">
    <property type="entry name" value="HTH_MYB"/>
    <property type="match status" value="2"/>
</dbReference>
<dbReference type="Proteomes" id="UP001188597">
    <property type="component" value="Unassembled WGS sequence"/>
</dbReference>
<dbReference type="SUPFAM" id="SSF46689">
    <property type="entry name" value="Homeodomain-like"/>
    <property type="match status" value="1"/>
</dbReference>
<gene>
    <name evidence="8" type="ORF">RJ639_043739</name>
</gene>
<evidence type="ECO:0000259" key="7">
    <source>
        <dbReference type="PROSITE" id="PS51294"/>
    </source>
</evidence>
<dbReference type="InterPro" id="IPR015495">
    <property type="entry name" value="Myb_TF_plants"/>
</dbReference>
<evidence type="ECO:0000256" key="5">
    <source>
        <dbReference type="SAM" id="MobiDB-lite"/>
    </source>
</evidence>
<protein>
    <submittedName>
        <fullName evidence="8">Uncharacterized protein</fullName>
    </submittedName>
</protein>
<dbReference type="GO" id="GO:0005634">
    <property type="term" value="C:nucleus"/>
    <property type="evidence" value="ECO:0007669"/>
    <property type="project" value="UniProtKB-SubCell"/>
</dbReference>
<dbReference type="PROSITE" id="PS50090">
    <property type="entry name" value="MYB_LIKE"/>
    <property type="match status" value="2"/>
</dbReference>
<dbReference type="PANTHER" id="PTHR47999:SF96">
    <property type="entry name" value="TRANSCRIPTION REPRESSOR MYB6-LIKE"/>
    <property type="match status" value="1"/>
</dbReference>
<keyword evidence="3" id="KW-0238">DNA-binding</keyword>
<proteinExistence type="predicted"/>
<dbReference type="PANTHER" id="PTHR47999">
    <property type="entry name" value="TRANSCRIPTION FACTOR MYB8-RELATED-RELATED"/>
    <property type="match status" value="1"/>
</dbReference>
<dbReference type="InterPro" id="IPR001005">
    <property type="entry name" value="SANT/Myb"/>
</dbReference>
<dbReference type="Pfam" id="PF00249">
    <property type="entry name" value="Myb_DNA-binding"/>
    <property type="match status" value="2"/>
</dbReference>
<feature type="domain" description="Myb-like" evidence="6">
    <location>
        <begin position="9"/>
        <end position="61"/>
    </location>
</feature>
<feature type="domain" description="HTH myb-type" evidence="7">
    <location>
        <begin position="62"/>
        <end position="116"/>
    </location>
</feature>
<dbReference type="InterPro" id="IPR017930">
    <property type="entry name" value="Myb_dom"/>
</dbReference>
<comment type="subcellular location">
    <subcellularLocation>
        <location evidence="1">Nucleus</location>
    </subcellularLocation>
</comment>
<name>A0AA88WAU9_9ASTE</name>
<keyword evidence="2" id="KW-0677">Repeat</keyword>
<feature type="region of interest" description="Disordered" evidence="5">
    <location>
        <begin position="109"/>
        <end position="164"/>
    </location>
</feature>
<dbReference type="CDD" id="cd00167">
    <property type="entry name" value="SANT"/>
    <property type="match status" value="2"/>
</dbReference>
<accession>A0AA88WAU9</accession>
<evidence type="ECO:0000313" key="8">
    <source>
        <dbReference type="EMBL" id="KAK3024162.1"/>
    </source>
</evidence>
<dbReference type="InterPro" id="IPR009057">
    <property type="entry name" value="Homeodomain-like_sf"/>
</dbReference>